<dbReference type="EMBL" id="CAJVPZ010080953">
    <property type="protein sequence ID" value="CAG8808130.1"/>
    <property type="molecule type" value="Genomic_DNA"/>
</dbReference>
<comment type="caution">
    <text evidence="1">The sequence shown here is derived from an EMBL/GenBank/DDBJ whole genome shotgun (WGS) entry which is preliminary data.</text>
</comment>
<feature type="non-terminal residue" evidence="1">
    <location>
        <position position="101"/>
    </location>
</feature>
<keyword evidence="2" id="KW-1185">Reference proteome</keyword>
<proteinExistence type="predicted"/>
<dbReference type="AlphaFoldDB" id="A0A9N9K317"/>
<evidence type="ECO:0000313" key="2">
    <source>
        <dbReference type="Proteomes" id="UP000789396"/>
    </source>
</evidence>
<gene>
    <name evidence="1" type="ORF">RFULGI_LOCUS18448</name>
</gene>
<dbReference type="Proteomes" id="UP000789396">
    <property type="component" value="Unassembled WGS sequence"/>
</dbReference>
<feature type="non-terminal residue" evidence="1">
    <location>
        <position position="1"/>
    </location>
</feature>
<name>A0A9N9K317_9GLOM</name>
<evidence type="ECO:0000313" key="1">
    <source>
        <dbReference type="EMBL" id="CAG8808130.1"/>
    </source>
</evidence>
<reference evidence="1" key="1">
    <citation type="submission" date="2021-06" db="EMBL/GenBank/DDBJ databases">
        <authorList>
            <person name="Kallberg Y."/>
            <person name="Tangrot J."/>
            <person name="Rosling A."/>
        </authorList>
    </citation>
    <scope>NUCLEOTIDE SEQUENCE</scope>
    <source>
        <strain evidence="1">IN212</strain>
    </source>
</reference>
<accession>A0A9N9K317</accession>
<sequence>GSYGEFETFLMSLDIPNIIIPDCDLKQFEKIAFSNSRFLRMSLIEGQLEIIMPPLPVHNETDSPDDDEKLLLGDRECEINFQICEWCEANQSLVGRRGSPQ</sequence>
<organism evidence="1 2">
    <name type="scientific">Racocetra fulgida</name>
    <dbReference type="NCBI Taxonomy" id="60492"/>
    <lineage>
        <taxon>Eukaryota</taxon>
        <taxon>Fungi</taxon>
        <taxon>Fungi incertae sedis</taxon>
        <taxon>Mucoromycota</taxon>
        <taxon>Glomeromycotina</taxon>
        <taxon>Glomeromycetes</taxon>
        <taxon>Diversisporales</taxon>
        <taxon>Gigasporaceae</taxon>
        <taxon>Racocetra</taxon>
    </lineage>
</organism>
<dbReference type="OrthoDB" id="2305086at2759"/>
<protein>
    <submittedName>
        <fullName evidence="1">2976_t:CDS:1</fullName>
    </submittedName>
</protein>